<gene>
    <name evidence="5" type="ORF">FYJ35_10280</name>
</gene>
<dbReference type="SUPFAM" id="SSF46785">
    <property type="entry name" value="Winged helix' DNA-binding domain"/>
    <property type="match status" value="1"/>
</dbReference>
<dbReference type="GO" id="GO:0045892">
    <property type="term" value="P:negative regulation of DNA-templated transcription"/>
    <property type="evidence" value="ECO:0007669"/>
    <property type="project" value="InterPro"/>
</dbReference>
<dbReference type="AlphaFoldDB" id="A0A6L5X791"/>
<dbReference type="EMBL" id="VULZ01000011">
    <property type="protein sequence ID" value="MSS15417.1"/>
    <property type="molecule type" value="Genomic_DNA"/>
</dbReference>
<evidence type="ECO:0000256" key="2">
    <source>
        <dbReference type="ARBA" id="ARBA00023015"/>
    </source>
</evidence>
<keyword evidence="2" id="KW-0805">Transcription regulation</keyword>
<dbReference type="GO" id="GO:0003677">
    <property type="term" value="F:DNA binding"/>
    <property type="evidence" value="ECO:0007669"/>
    <property type="project" value="UniProtKB-KW"/>
</dbReference>
<comment type="caution">
    <text evidence="5">The sequence shown here is derived from an EMBL/GenBank/DDBJ whole genome shotgun (WGS) entry which is preliminary data.</text>
</comment>
<dbReference type="Pfam" id="PF03965">
    <property type="entry name" value="Penicillinase_R"/>
    <property type="match status" value="1"/>
</dbReference>
<name>A0A6L5X791_9FIRM</name>
<evidence type="ECO:0000313" key="5">
    <source>
        <dbReference type="EMBL" id="MSS15417.1"/>
    </source>
</evidence>
<protein>
    <submittedName>
        <fullName evidence="5">BlaI/MecI/CopY family transcriptional regulator</fullName>
    </submittedName>
</protein>
<organism evidence="5 6">
    <name type="scientific">Porcincola intestinalis</name>
    <dbReference type="NCBI Taxonomy" id="2606632"/>
    <lineage>
        <taxon>Bacteria</taxon>
        <taxon>Bacillati</taxon>
        <taxon>Bacillota</taxon>
        <taxon>Clostridia</taxon>
        <taxon>Lachnospirales</taxon>
        <taxon>Lachnospiraceae</taxon>
        <taxon>Porcincola</taxon>
    </lineage>
</organism>
<sequence length="124" mass="14330">MKTKVSGAELEILEYLWKVREACTFAALLYHFNTVKNKQWCRQTLNTCLLRLKKRGLLQQDKIGTKSFYTPTLTRVEYEQKCAEEILQEAYGGTLANFIAALTGKDSITEIDKDELLDYILSRK</sequence>
<keyword evidence="4" id="KW-0804">Transcription</keyword>
<evidence type="ECO:0000256" key="4">
    <source>
        <dbReference type="ARBA" id="ARBA00023163"/>
    </source>
</evidence>
<accession>A0A6L5X791</accession>
<dbReference type="Gene3D" id="1.10.10.10">
    <property type="entry name" value="Winged helix-like DNA-binding domain superfamily/Winged helix DNA-binding domain"/>
    <property type="match status" value="1"/>
</dbReference>
<evidence type="ECO:0000256" key="3">
    <source>
        <dbReference type="ARBA" id="ARBA00023125"/>
    </source>
</evidence>
<dbReference type="InterPro" id="IPR036388">
    <property type="entry name" value="WH-like_DNA-bd_sf"/>
</dbReference>
<keyword evidence="6" id="KW-1185">Reference proteome</keyword>
<keyword evidence="3" id="KW-0238">DNA-binding</keyword>
<evidence type="ECO:0000256" key="1">
    <source>
        <dbReference type="ARBA" id="ARBA00011046"/>
    </source>
</evidence>
<dbReference type="Proteomes" id="UP000481852">
    <property type="component" value="Unassembled WGS sequence"/>
</dbReference>
<comment type="similarity">
    <text evidence="1">Belongs to the BlaI transcriptional regulatory family.</text>
</comment>
<evidence type="ECO:0000313" key="6">
    <source>
        <dbReference type="Proteomes" id="UP000481852"/>
    </source>
</evidence>
<dbReference type="InterPro" id="IPR005650">
    <property type="entry name" value="BlaI_family"/>
</dbReference>
<dbReference type="Gene3D" id="1.10.4040.10">
    <property type="entry name" value="Penicillinase repressor domain"/>
    <property type="match status" value="1"/>
</dbReference>
<reference evidence="5 6" key="1">
    <citation type="submission" date="2019-08" db="EMBL/GenBank/DDBJ databases">
        <title>In-depth cultivation of the pig gut microbiome towards novel bacterial diversity and tailored functional studies.</title>
        <authorList>
            <person name="Wylensek D."/>
            <person name="Hitch T.C.A."/>
            <person name="Clavel T."/>
        </authorList>
    </citation>
    <scope>NUCLEOTIDE SEQUENCE [LARGE SCALE GENOMIC DNA]</scope>
    <source>
        <strain evidence="5 6">Oil+RF-744-WCA-WT-11</strain>
    </source>
</reference>
<dbReference type="InterPro" id="IPR036390">
    <property type="entry name" value="WH_DNA-bd_sf"/>
</dbReference>
<dbReference type="RefSeq" id="WP_154526239.1">
    <property type="nucleotide sequence ID" value="NZ_JAQYJL010000029.1"/>
</dbReference>
<proteinExistence type="inferred from homology"/>